<dbReference type="EMBL" id="NMQW01000015">
    <property type="protein sequence ID" value="OXM86384.1"/>
    <property type="molecule type" value="Genomic_DNA"/>
</dbReference>
<dbReference type="Proteomes" id="UP000215509">
    <property type="component" value="Unassembled WGS sequence"/>
</dbReference>
<proteinExistence type="predicted"/>
<name>A0A229USK9_9BACL</name>
<organism evidence="2 3">
    <name type="scientific">Paenibacillus rigui</name>
    <dbReference type="NCBI Taxonomy" id="554312"/>
    <lineage>
        <taxon>Bacteria</taxon>
        <taxon>Bacillati</taxon>
        <taxon>Bacillota</taxon>
        <taxon>Bacilli</taxon>
        <taxon>Bacillales</taxon>
        <taxon>Paenibacillaceae</taxon>
        <taxon>Paenibacillus</taxon>
    </lineage>
</organism>
<keyword evidence="1" id="KW-0472">Membrane</keyword>
<dbReference type="InterPro" id="IPR024596">
    <property type="entry name" value="RNApol_su_b/EpuA"/>
</dbReference>
<sequence length="77" mass="9217">MTENEEITKKQKKKVSSPKWKRRLFLTWKWLGIPFLCVIGLGAGMVIGYVYLGKRPMEEVYEFDTWRHIYDLVFSET</sequence>
<evidence type="ECO:0000256" key="1">
    <source>
        <dbReference type="SAM" id="Phobius"/>
    </source>
</evidence>
<feature type="transmembrane region" description="Helical" evidence="1">
    <location>
        <begin position="30"/>
        <end position="52"/>
    </location>
</feature>
<accession>A0A229USK9</accession>
<dbReference type="Pfam" id="PF11772">
    <property type="entry name" value="EpuA"/>
    <property type="match status" value="1"/>
</dbReference>
<evidence type="ECO:0000313" key="3">
    <source>
        <dbReference type="Proteomes" id="UP000215509"/>
    </source>
</evidence>
<keyword evidence="1" id="KW-0812">Transmembrane</keyword>
<comment type="caution">
    <text evidence="2">The sequence shown here is derived from an EMBL/GenBank/DDBJ whole genome shotgun (WGS) entry which is preliminary data.</text>
</comment>
<evidence type="ECO:0000313" key="2">
    <source>
        <dbReference type="EMBL" id="OXM86384.1"/>
    </source>
</evidence>
<dbReference type="AlphaFoldDB" id="A0A229USK9"/>
<dbReference type="OrthoDB" id="2990424at2"/>
<dbReference type="RefSeq" id="WP_094014841.1">
    <property type="nucleotide sequence ID" value="NZ_NMQW01000015.1"/>
</dbReference>
<evidence type="ECO:0008006" key="4">
    <source>
        <dbReference type="Google" id="ProtNLM"/>
    </source>
</evidence>
<reference evidence="2 3" key="1">
    <citation type="submission" date="2017-07" db="EMBL/GenBank/DDBJ databases">
        <title>Genome sequencing and assembly of Paenibacillus rigui.</title>
        <authorList>
            <person name="Mayilraj S."/>
        </authorList>
    </citation>
    <scope>NUCLEOTIDE SEQUENCE [LARGE SCALE GENOMIC DNA]</scope>
    <source>
        <strain evidence="2 3">JCM 16352</strain>
    </source>
</reference>
<keyword evidence="1" id="KW-1133">Transmembrane helix</keyword>
<keyword evidence="3" id="KW-1185">Reference proteome</keyword>
<protein>
    <recommendedName>
        <fullName evidence="4">DNA-directed RNA polymerase subunit beta</fullName>
    </recommendedName>
</protein>
<gene>
    <name evidence="2" type="ORF">CF651_10660</name>
</gene>